<reference evidence="6" key="2">
    <citation type="journal article" date="2022" name="Res Sq">
        <title>Evolution of multicellular longitudinally dividing oral cavity symbionts (Neisseriaceae).</title>
        <authorList>
            <person name="Nyongesa S."/>
            <person name="Weber P."/>
            <person name="Bernet E."/>
            <person name="Pullido F."/>
            <person name="Nieckarz M."/>
            <person name="Delaby M."/>
            <person name="Nieves C."/>
            <person name="Viehboeck T."/>
            <person name="Krause N."/>
            <person name="Rivera-Millot A."/>
            <person name="Nakamura A."/>
            <person name="Vischer N."/>
            <person name="VanNieuwenhze M."/>
            <person name="Brun Y."/>
            <person name="Cava F."/>
            <person name="Bulgheresi S."/>
            <person name="Veyrier F."/>
        </authorList>
    </citation>
    <scope>NUCLEOTIDE SEQUENCE</scope>
    <source>
        <strain evidence="6">SAG 1488-6</strain>
    </source>
</reference>
<dbReference type="Proteomes" id="UP000832034">
    <property type="component" value="Chromosome"/>
</dbReference>
<dbReference type="InterPro" id="IPR050223">
    <property type="entry name" value="D-isomer_2-hydroxyacid_DH"/>
</dbReference>
<keyword evidence="7" id="KW-1185">Reference proteome</keyword>
<evidence type="ECO:0000313" key="7">
    <source>
        <dbReference type="Proteomes" id="UP000832034"/>
    </source>
</evidence>
<feature type="domain" description="D-isomer specific 2-hydroxyacid dehydrogenase NAD-binding" evidence="5">
    <location>
        <begin position="107"/>
        <end position="279"/>
    </location>
</feature>
<evidence type="ECO:0000313" key="6">
    <source>
        <dbReference type="EMBL" id="UOO91830.1"/>
    </source>
</evidence>
<dbReference type="InterPro" id="IPR006140">
    <property type="entry name" value="D-isomer_DH_NAD-bd"/>
</dbReference>
<dbReference type="CDD" id="cd12156">
    <property type="entry name" value="HPPR"/>
    <property type="match status" value="1"/>
</dbReference>
<comment type="similarity">
    <text evidence="3">Belongs to the D-isomer specific 2-hydroxyacid dehydrogenase family.</text>
</comment>
<evidence type="ECO:0000256" key="2">
    <source>
        <dbReference type="ARBA" id="ARBA00023027"/>
    </source>
</evidence>
<dbReference type="PANTHER" id="PTHR10996:SF178">
    <property type="entry name" value="2-HYDROXYACID DEHYDROGENASE YGL185C-RELATED"/>
    <property type="match status" value="1"/>
</dbReference>
<proteinExistence type="inferred from homology"/>
<dbReference type="SUPFAM" id="SSF51735">
    <property type="entry name" value="NAD(P)-binding Rossmann-fold domains"/>
    <property type="match status" value="1"/>
</dbReference>
<dbReference type="EMBL" id="CP091512">
    <property type="protein sequence ID" value="UOO91830.1"/>
    <property type="molecule type" value="Genomic_DNA"/>
</dbReference>
<evidence type="ECO:0000256" key="3">
    <source>
        <dbReference type="RuleBase" id="RU003719"/>
    </source>
</evidence>
<dbReference type="PANTHER" id="PTHR10996">
    <property type="entry name" value="2-HYDROXYACID DEHYDROGENASE-RELATED"/>
    <property type="match status" value="1"/>
</dbReference>
<dbReference type="RefSeq" id="WP_019957431.1">
    <property type="nucleotide sequence ID" value="NZ_CP091512.1"/>
</dbReference>
<dbReference type="InterPro" id="IPR036291">
    <property type="entry name" value="NAD(P)-bd_dom_sf"/>
</dbReference>
<evidence type="ECO:0000259" key="4">
    <source>
        <dbReference type="Pfam" id="PF00389"/>
    </source>
</evidence>
<evidence type="ECO:0000259" key="5">
    <source>
        <dbReference type="Pfam" id="PF02826"/>
    </source>
</evidence>
<protein>
    <submittedName>
        <fullName evidence="6">2-hydroxyacid dehydrogenase</fullName>
    </submittedName>
</protein>
<sequence length="312" mass="33777">MRILQLGRLSNDVNEALASGYDTTFLWQQTQADEYLRQNGNRFDLVVTSAQFGLTQTQLEYLPNLKAVCSFGVGYDAINVADLQKRGIVLSNTPDVLTDCVADLAWGLILDVARRISAADRYVRSLSWGGKQRFGNSTRVSGKRLGILGLGRIGKAIAKRGEGFGMDIAYHNRQKVADVAYAYFDDLGELATWADFLVIACPGGKETQGLVDASVLKALGEHGFLINIARGSIVDEAALIEVLQAKQLAGAALDVYAHEPNIPTALLQNGTVVLTPHMGSATLETRQDMDTLLLDNVASFMQTGRLLTAVTL</sequence>
<dbReference type="Pfam" id="PF00389">
    <property type="entry name" value="2-Hacid_dh"/>
    <property type="match status" value="1"/>
</dbReference>
<name>A0ABY4EA68_VITST</name>
<organism evidence="6 7">
    <name type="scientific">Vitreoscilla stercoraria</name>
    <dbReference type="NCBI Taxonomy" id="61"/>
    <lineage>
        <taxon>Bacteria</taxon>
        <taxon>Pseudomonadati</taxon>
        <taxon>Pseudomonadota</taxon>
        <taxon>Betaproteobacteria</taxon>
        <taxon>Neisseriales</taxon>
        <taxon>Neisseriaceae</taxon>
        <taxon>Vitreoscilla</taxon>
    </lineage>
</organism>
<keyword evidence="1 3" id="KW-0560">Oxidoreductase</keyword>
<accession>A0ABY4EA68</accession>
<reference evidence="6" key="1">
    <citation type="submission" date="2021-12" db="EMBL/GenBank/DDBJ databases">
        <authorList>
            <person name="Veyrier F.J."/>
        </authorList>
    </citation>
    <scope>NUCLEOTIDE SEQUENCE</scope>
    <source>
        <strain evidence="6">SAG 1488-6</strain>
    </source>
</reference>
<evidence type="ECO:0000256" key="1">
    <source>
        <dbReference type="ARBA" id="ARBA00023002"/>
    </source>
</evidence>
<keyword evidence="2" id="KW-0520">NAD</keyword>
<feature type="domain" description="D-isomer specific 2-hydroxyacid dehydrogenase catalytic" evidence="4">
    <location>
        <begin position="15"/>
        <end position="310"/>
    </location>
</feature>
<dbReference type="Gene3D" id="3.40.50.720">
    <property type="entry name" value="NAD(P)-binding Rossmann-like Domain"/>
    <property type="match status" value="2"/>
</dbReference>
<dbReference type="InterPro" id="IPR006139">
    <property type="entry name" value="D-isomer_2_OHA_DH_cat_dom"/>
</dbReference>
<dbReference type="SUPFAM" id="SSF52283">
    <property type="entry name" value="Formate/glycerate dehydrogenase catalytic domain-like"/>
    <property type="match status" value="1"/>
</dbReference>
<dbReference type="Pfam" id="PF02826">
    <property type="entry name" value="2-Hacid_dh_C"/>
    <property type="match status" value="1"/>
</dbReference>
<gene>
    <name evidence="6" type="ORF">LVJ81_09325</name>
</gene>